<gene>
    <name evidence="3" type="ORF">AVDCRST_MAG59-3099</name>
</gene>
<dbReference type="InterPro" id="IPR051686">
    <property type="entry name" value="Lipoprotein_DolP"/>
</dbReference>
<name>A0A6J4V2N6_9BACT</name>
<dbReference type="InterPro" id="IPR007055">
    <property type="entry name" value="BON_dom"/>
</dbReference>
<protein>
    <recommendedName>
        <fullName evidence="2">BON domain-containing protein</fullName>
    </recommendedName>
</protein>
<feature type="domain" description="BON" evidence="2">
    <location>
        <begin position="182"/>
        <end position="250"/>
    </location>
</feature>
<dbReference type="Gene3D" id="3.40.1520.20">
    <property type="match status" value="1"/>
</dbReference>
<dbReference type="Gene3D" id="3.30.1340.30">
    <property type="match status" value="1"/>
</dbReference>
<sequence>MTSNDSRPAAESHAVTAEVAIAQQIGETLEAAGLFVDVEISGGEVTLSGEVDSERNRVAALDVATSAVGSRGLAVVDALEIIELSPDSGFDRDAFPLADEPWTAEVAGAPHDPNRSDPELDPDFTDDLGTTDPQVAVAEGIPYYPPTDPVVRPSSGPEALEILGGFGSDDLGDDEAADGAPGDEDLVEAVADALRRDALTSDLAITVLVRGGVVYLRGEVPSVDDAAAAEAIAGDVPGVVEIREELQTTGGA</sequence>
<dbReference type="AlphaFoldDB" id="A0A6J4V2N6"/>
<evidence type="ECO:0000259" key="2">
    <source>
        <dbReference type="PROSITE" id="PS50914"/>
    </source>
</evidence>
<organism evidence="3">
    <name type="scientific">uncultured Thermomicrobiales bacterium</name>
    <dbReference type="NCBI Taxonomy" id="1645740"/>
    <lineage>
        <taxon>Bacteria</taxon>
        <taxon>Pseudomonadati</taxon>
        <taxon>Thermomicrobiota</taxon>
        <taxon>Thermomicrobia</taxon>
        <taxon>Thermomicrobiales</taxon>
        <taxon>environmental samples</taxon>
    </lineage>
</organism>
<feature type="region of interest" description="Disordered" evidence="1">
    <location>
        <begin position="105"/>
        <end position="128"/>
    </location>
</feature>
<dbReference type="EMBL" id="CADCWF010000212">
    <property type="protein sequence ID" value="CAA9566765.1"/>
    <property type="molecule type" value="Genomic_DNA"/>
</dbReference>
<dbReference type="InterPro" id="IPR014004">
    <property type="entry name" value="Transpt-assoc_nodulatn_dom_bac"/>
</dbReference>
<dbReference type="Pfam" id="PF04972">
    <property type="entry name" value="BON"/>
    <property type="match status" value="2"/>
</dbReference>
<accession>A0A6J4V2N6</accession>
<reference evidence="3" key="1">
    <citation type="submission" date="2020-02" db="EMBL/GenBank/DDBJ databases">
        <authorList>
            <person name="Meier V. D."/>
        </authorList>
    </citation>
    <scope>NUCLEOTIDE SEQUENCE</scope>
    <source>
        <strain evidence="3">AVDCRST_MAG59</strain>
    </source>
</reference>
<evidence type="ECO:0000256" key="1">
    <source>
        <dbReference type="SAM" id="MobiDB-lite"/>
    </source>
</evidence>
<evidence type="ECO:0000313" key="3">
    <source>
        <dbReference type="EMBL" id="CAA9566765.1"/>
    </source>
</evidence>
<proteinExistence type="predicted"/>
<feature type="domain" description="BON" evidence="2">
    <location>
        <begin position="11"/>
        <end position="83"/>
    </location>
</feature>
<dbReference type="PROSITE" id="PS50914">
    <property type="entry name" value="BON"/>
    <property type="match status" value="2"/>
</dbReference>
<dbReference type="SMART" id="SM00749">
    <property type="entry name" value="BON"/>
    <property type="match status" value="2"/>
</dbReference>
<dbReference type="PANTHER" id="PTHR34606:SF15">
    <property type="entry name" value="BON DOMAIN-CONTAINING PROTEIN"/>
    <property type="match status" value="1"/>
</dbReference>
<dbReference type="PANTHER" id="PTHR34606">
    <property type="entry name" value="BON DOMAIN-CONTAINING PROTEIN"/>
    <property type="match status" value="1"/>
</dbReference>